<evidence type="ECO:0000313" key="5">
    <source>
        <dbReference type="Proteomes" id="UP000198761"/>
    </source>
</evidence>
<dbReference type="PANTHER" id="PTHR43877:SF2">
    <property type="entry name" value="AMINOALKYLPHOSPHONATE N-ACETYLTRANSFERASE-RELATED"/>
    <property type="match status" value="1"/>
</dbReference>
<keyword evidence="5" id="KW-1185">Reference proteome</keyword>
<dbReference type="GO" id="GO:0016747">
    <property type="term" value="F:acyltransferase activity, transferring groups other than amino-acyl groups"/>
    <property type="evidence" value="ECO:0007669"/>
    <property type="project" value="InterPro"/>
</dbReference>
<dbReference type="Proteomes" id="UP000198761">
    <property type="component" value="Unassembled WGS sequence"/>
</dbReference>
<dbReference type="RefSeq" id="WP_091303381.1">
    <property type="nucleotide sequence ID" value="NZ_FOCE01000013.1"/>
</dbReference>
<dbReference type="InterPro" id="IPR000182">
    <property type="entry name" value="GNAT_dom"/>
</dbReference>
<feature type="domain" description="N-acetyltransferase" evidence="3">
    <location>
        <begin position="1"/>
        <end position="191"/>
    </location>
</feature>
<dbReference type="PROSITE" id="PS51186">
    <property type="entry name" value="GNAT"/>
    <property type="match status" value="1"/>
</dbReference>
<evidence type="ECO:0000256" key="2">
    <source>
        <dbReference type="ARBA" id="ARBA00023315"/>
    </source>
</evidence>
<dbReference type="PANTHER" id="PTHR43877">
    <property type="entry name" value="AMINOALKYLPHOSPHONATE N-ACETYLTRANSFERASE-RELATED-RELATED"/>
    <property type="match status" value="1"/>
</dbReference>
<dbReference type="Gene3D" id="3.40.630.30">
    <property type="match status" value="1"/>
</dbReference>
<dbReference type="InterPro" id="IPR016181">
    <property type="entry name" value="Acyl_CoA_acyltransferase"/>
</dbReference>
<dbReference type="InterPro" id="IPR050832">
    <property type="entry name" value="Bact_Acetyltransf"/>
</dbReference>
<reference evidence="4 5" key="1">
    <citation type="submission" date="2016-10" db="EMBL/GenBank/DDBJ databases">
        <authorList>
            <person name="de Groot N.N."/>
        </authorList>
    </citation>
    <scope>NUCLEOTIDE SEQUENCE [LARGE SCALE GENOMIC DNA]</scope>
    <source>
        <strain evidence="4 5">DSM 3857</strain>
    </source>
</reference>
<accession>A0A1H8MCE3</accession>
<sequence length="197" mass="21712">MEIRTAKASDAGHLVRFINMAADDLPLHFWQRSVGPEGDPWVYGKERAARETGSFSYRNAWLAELNGDVAACLLGYPSEDAPGPLDPDTPAIFVPLLELEALAPGSWYLNVLATYDQFRGKGCGSALLDYAEDVARRAGHRSISLIAADTHQNALRLYAARGYREVARRSVVKGDWQVDAEEWILFAKSVDSDTSEP</sequence>
<keyword evidence="1" id="KW-0808">Transferase</keyword>
<gene>
    <name evidence="4" type="ORF">SAMN04488103_1135</name>
</gene>
<keyword evidence="2" id="KW-0012">Acyltransferase</keyword>
<dbReference type="Pfam" id="PF00583">
    <property type="entry name" value="Acetyltransf_1"/>
    <property type="match status" value="1"/>
</dbReference>
<dbReference type="OrthoDB" id="9788924at2"/>
<dbReference type="STRING" id="933059.SAMN04488103_1135"/>
<dbReference type="CDD" id="cd04301">
    <property type="entry name" value="NAT_SF"/>
    <property type="match status" value="1"/>
</dbReference>
<evidence type="ECO:0000256" key="1">
    <source>
        <dbReference type="ARBA" id="ARBA00022679"/>
    </source>
</evidence>
<dbReference type="GO" id="GO:0005840">
    <property type="term" value="C:ribosome"/>
    <property type="evidence" value="ECO:0007669"/>
    <property type="project" value="UniProtKB-KW"/>
</dbReference>
<keyword evidence="4" id="KW-0689">Ribosomal protein</keyword>
<dbReference type="EMBL" id="FOCE01000013">
    <property type="protein sequence ID" value="SEO14964.1"/>
    <property type="molecule type" value="Genomic_DNA"/>
</dbReference>
<protein>
    <submittedName>
        <fullName evidence="4">Ribosomal protein S18 acetylase RimI</fullName>
    </submittedName>
</protein>
<organism evidence="4 5">
    <name type="scientific">Gemmobacter aquatilis</name>
    <dbReference type="NCBI Taxonomy" id="933059"/>
    <lineage>
        <taxon>Bacteria</taxon>
        <taxon>Pseudomonadati</taxon>
        <taxon>Pseudomonadota</taxon>
        <taxon>Alphaproteobacteria</taxon>
        <taxon>Rhodobacterales</taxon>
        <taxon>Paracoccaceae</taxon>
        <taxon>Gemmobacter</taxon>
    </lineage>
</organism>
<proteinExistence type="predicted"/>
<dbReference type="SUPFAM" id="SSF55729">
    <property type="entry name" value="Acyl-CoA N-acyltransferases (Nat)"/>
    <property type="match status" value="1"/>
</dbReference>
<name>A0A1H8MCE3_9RHOB</name>
<dbReference type="AlphaFoldDB" id="A0A1H8MCE3"/>
<keyword evidence="4" id="KW-0687">Ribonucleoprotein</keyword>
<evidence type="ECO:0000313" key="4">
    <source>
        <dbReference type="EMBL" id="SEO14964.1"/>
    </source>
</evidence>
<evidence type="ECO:0000259" key="3">
    <source>
        <dbReference type="PROSITE" id="PS51186"/>
    </source>
</evidence>